<dbReference type="Proteomes" id="UP000316759">
    <property type="component" value="Unassembled WGS sequence"/>
</dbReference>
<name>A0A504YEY8_FASGI</name>
<organism evidence="1 2">
    <name type="scientific">Fasciola gigantica</name>
    <name type="common">Giant liver fluke</name>
    <dbReference type="NCBI Taxonomy" id="46835"/>
    <lineage>
        <taxon>Eukaryota</taxon>
        <taxon>Metazoa</taxon>
        <taxon>Spiralia</taxon>
        <taxon>Lophotrochozoa</taxon>
        <taxon>Platyhelminthes</taxon>
        <taxon>Trematoda</taxon>
        <taxon>Digenea</taxon>
        <taxon>Plagiorchiida</taxon>
        <taxon>Echinostomata</taxon>
        <taxon>Echinostomatoidea</taxon>
        <taxon>Fasciolidae</taxon>
        <taxon>Fasciola</taxon>
    </lineage>
</organism>
<gene>
    <name evidence="1" type="ORF">FGIG_00356</name>
</gene>
<dbReference type="CDD" id="cd21454">
    <property type="entry name" value="DLC-like_TAL"/>
    <property type="match status" value="1"/>
</dbReference>
<comment type="caution">
    <text evidence="1">The sequence shown here is derived from an EMBL/GenBank/DDBJ whole genome shotgun (WGS) entry which is preliminary data.</text>
</comment>
<dbReference type="AlphaFoldDB" id="A0A504YEY8"/>
<accession>A0A504YEY8</accession>
<dbReference type="GO" id="GO:0030286">
    <property type="term" value="C:dynein complex"/>
    <property type="evidence" value="ECO:0007669"/>
    <property type="project" value="InterPro"/>
</dbReference>
<proteinExistence type="predicted"/>
<dbReference type="InterPro" id="IPR037177">
    <property type="entry name" value="DLC_sf"/>
</dbReference>
<dbReference type="Gene3D" id="3.30.740.10">
    <property type="entry name" value="Protein Inhibitor Of Neuronal Nitric Oxide Synthase"/>
    <property type="match status" value="1"/>
</dbReference>
<sequence length="197" mass="23037">MSSKSISTLSGLREKPEIRIDYDRSNSEKITIENVQSADIENIQTEQAKLIGNLNYEWESTVSLRSVEETVEPKAASVLEKQPVVEYCTQPSLKLGAEIETIHVRMPYEYQEAIVEETRRLCNEPGRLYHSLLGAKLQNFVKQRFGGQWHVLIVHGSYTMSYSCFRNRTFHFRYRKRTYIVWQIPSVEDEQELVQSW</sequence>
<keyword evidence="2" id="KW-1185">Reference proteome</keyword>
<dbReference type="GO" id="GO:0007017">
    <property type="term" value="P:microtubule-based process"/>
    <property type="evidence" value="ECO:0007669"/>
    <property type="project" value="InterPro"/>
</dbReference>
<reference evidence="1 2" key="1">
    <citation type="submission" date="2019-04" db="EMBL/GenBank/DDBJ databases">
        <title>Annotation for the trematode Fasciola gigantica.</title>
        <authorList>
            <person name="Choi Y.-J."/>
        </authorList>
    </citation>
    <scope>NUCLEOTIDE SEQUENCE [LARGE SCALE GENOMIC DNA]</scope>
    <source>
        <strain evidence="1">Uganda_cow_1</strain>
    </source>
</reference>
<dbReference type="SUPFAM" id="SSF54648">
    <property type="entry name" value="DLC"/>
    <property type="match status" value="1"/>
</dbReference>
<evidence type="ECO:0000313" key="2">
    <source>
        <dbReference type="Proteomes" id="UP000316759"/>
    </source>
</evidence>
<protein>
    <submittedName>
        <fullName evidence="1">Uncharacterized protein</fullName>
    </submittedName>
</protein>
<dbReference type="EMBL" id="SUNJ01014694">
    <property type="protein sequence ID" value="TPP56297.1"/>
    <property type="molecule type" value="Genomic_DNA"/>
</dbReference>
<evidence type="ECO:0000313" key="1">
    <source>
        <dbReference type="EMBL" id="TPP56297.1"/>
    </source>
</evidence>